<gene>
    <name evidence="2" type="ORF">TZ87_01808</name>
</gene>
<evidence type="ECO:0000313" key="3">
    <source>
        <dbReference type="Proteomes" id="UP000033657"/>
    </source>
</evidence>
<sequence length="283" mass="33144">MIGTYLKNLRKEQNIKVVELAKAVQVSQPYISNIENEKRYPSKDLFFKIIISIAELSPINYEIYNNLDLSDEQKKEIDILDILPEFWDKYSSSVLETINEWEDEALEEKEIISCEDFIDYFKPINLNDMSVFPEFIEFLDSKYGSNGYTENVIHNDYSSYIDPEYVKELVTDYWYQRFLTEFIECFEAPSSMNEVSKAEYTEIMLGTLTGQELEIYSAVKELQNKGGLFDRYTFKELNKNNLTDLSIIDHPEAIFKLSLDGKLLSDEDIIALQTTINGIRYKR</sequence>
<dbReference type="GO" id="GO:0003677">
    <property type="term" value="F:DNA binding"/>
    <property type="evidence" value="ECO:0007669"/>
    <property type="project" value="InterPro"/>
</dbReference>
<dbReference type="InterPro" id="IPR010982">
    <property type="entry name" value="Lambda_DNA-bd_dom_sf"/>
</dbReference>
<proteinExistence type="predicted"/>
<dbReference type="CDD" id="cd00093">
    <property type="entry name" value="HTH_XRE"/>
    <property type="match status" value="1"/>
</dbReference>
<name>A0A0F2CUR2_STROR</name>
<dbReference type="PROSITE" id="PS50943">
    <property type="entry name" value="HTH_CROC1"/>
    <property type="match status" value="1"/>
</dbReference>
<dbReference type="InterPro" id="IPR001387">
    <property type="entry name" value="Cro/C1-type_HTH"/>
</dbReference>
<feature type="domain" description="HTH cro/C1-type" evidence="1">
    <location>
        <begin position="6"/>
        <end position="56"/>
    </location>
</feature>
<organism evidence="2 3">
    <name type="scientific">Streptococcus oralis subsp. oralis</name>
    <dbReference type="NCBI Taxonomy" id="1891914"/>
    <lineage>
        <taxon>Bacteria</taxon>
        <taxon>Bacillati</taxon>
        <taxon>Bacillota</taxon>
        <taxon>Bacilli</taxon>
        <taxon>Lactobacillales</taxon>
        <taxon>Streptococcaceae</taxon>
        <taxon>Streptococcus</taxon>
    </lineage>
</organism>
<dbReference type="Proteomes" id="UP000033657">
    <property type="component" value="Unassembled WGS sequence"/>
</dbReference>
<dbReference type="RefSeq" id="WP_045593894.1">
    <property type="nucleotide sequence ID" value="NZ_JYGM01000010.1"/>
</dbReference>
<dbReference type="PATRIC" id="fig|28037.209.peg.1775"/>
<dbReference type="Gene3D" id="1.10.260.40">
    <property type="entry name" value="lambda repressor-like DNA-binding domains"/>
    <property type="match status" value="1"/>
</dbReference>
<reference evidence="2 3" key="1">
    <citation type="submission" date="2015-02" db="EMBL/GenBank/DDBJ databases">
        <title>Evolution of amylase-binding proteins of oral streptococcal species.</title>
        <authorList>
            <person name="Haase E.M."/>
        </authorList>
    </citation>
    <scope>NUCLEOTIDE SEQUENCE [LARGE SCALE GENOMIC DNA]</scope>
    <source>
        <strain evidence="2 3">COL85/1862</strain>
    </source>
</reference>
<comment type="caution">
    <text evidence="2">The sequence shown here is derived from an EMBL/GenBank/DDBJ whole genome shotgun (WGS) entry which is preliminary data.</text>
</comment>
<dbReference type="Pfam" id="PF01381">
    <property type="entry name" value="HTH_3"/>
    <property type="match status" value="1"/>
</dbReference>
<accession>A0A0F2CUR2</accession>
<dbReference type="SMART" id="SM00530">
    <property type="entry name" value="HTH_XRE"/>
    <property type="match status" value="1"/>
</dbReference>
<dbReference type="SUPFAM" id="SSF47413">
    <property type="entry name" value="lambda repressor-like DNA-binding domains"/>
    <property type="match status" value="1"/>
</dbReference>
<dbReference type="AlphaFoldDB" id="A0A0F2CUR2"/>
<protein>
    <submittedName>
        <fullName evidence="2">Helix-turn-helix protein</fullName>
    </submittedName>
</protein>
<evidence type="ECO:0000313" key="2">
    <source>
        <dbReference type="EMBL" id="KJQ61101.1"/>
    </source>
</evidence>
<evidence type="ECO:0000259" key="1">
    <source>
        <dbReference type="PROSITE" id="PS50943"/>
    </source>
</evidence>
<dbReference type="EMBL" id="JYGM01000010">
    <property type="protein sequence ID" value="KJQ61101.1"/>
    <property type="molecule type" value="Genomic_DNA"/>
</dbReference>